<keyword evidence="3" id="KW-1185">Reference proteome</keyword>
<feature type="compositionally biased region" description="Basic residues" evidence="1">
    <location>
        <begin position="597"/>
        <end position="607"/>
    </location>
</feature>
<feature type="compositionally biased region" description="Polar residues" evidence="1">
    <location>
        <begin position="585"/>
        <end position="594"/>
    </location>
</feature>
<evidence type="ECO:0000313" key="2">
    <source>
        <dbReference type="EMBL" id="ETO09519.1"/>
    </source>
</evidence>
<dbReference type="InterPro" id="IPR032675">
    <property type="entry name" value="LRR_dom_sf"/>
</dbReference>
<dbReference type="Proteomes" id="UP000023152">
    <property type="component" value="Unassembled WGS sequence"/>
</dbReference>
<dbReference type="SUPFAM" id="SSF52047">
    <property type="entry name" value="RNI-like"/>
    <property type="match status" value="1"/>
</dbReference>
<evidence type="ECO:0000313" key="3">
    <source>
        <dbReference type="Proteomes" id="UP000023152"/>
    </source>
</evidence>
<gene>
    <name evidence="2" type="ORF">RFI_27857</name>
</gene>
<dbReference type="SMART" id="SM00368">
    <property type="entry name" value="LRR_RI"/>
    <property type="match status" value="4"/>
</dbReference>
<dbReference type="Gene3D" id="3.80.10.10">
    <property type="entry name" value="Ribonuclease Inhibitor"/>
    <property type="match status" value="2"/>
</dbReference>
<reference evidence="2 3" key="1">
    <citation type="journal article" date="2013" name="Curr. Biol.">
        <title>The Genome of the Foraminiferan Reticulomyxa filosa.</title>
        <authorList>
            <person name="Glockner G."/>
            <person name="Hulsmann N."/>
            <person name="Schleicher M."/>
            <person name="Noegel A.A."/>
            <person name="Eichinger L."/>
            <person name="Gallinger C."/>
            <person name="Pawlowski J."/>
            <person name="Sierra R."/>
            <person name="Euteneuer U."/>
            <person name="Pillet L."/>
            <person name="Moustafa A."/>
            <person name="Platzer M."/>
            <person name="Groth M."/>
            <person name="Szafranski K."/>
            <person name="Schliwa M."/>
        </authorList>
    </citation>
    <scope>NUCLEOTIDE SEQUENCE [LARGE SCALE GENOMIC DNA]</scope>
</reference>
<name>X6M6I5_RETFI</name>
<dbReference type="Pfam" id="PF13516">
    <property type="entry name" value="LRR_6"/>
    <property type="match status" value="3"/>
</dbReference>
<dbReference type="PANTHER" id="PTHR24114">
    <property type="entry name" value="LEUCINE RICH REPEAT FAMILY PROTEIN"/>
    <property type="match status" value="1"/>
</dbReference>
<organism evidence="2 3">
    <name type="scientific">Reticulomyxa filosa</name>
    <dbReference type="NCBI Taxonomy" id="46433"/>
    <lineage>
        <taxon>Eukaryota</taxon>
        <taxon>Sar</taxon>
        <taxon>Rhizaria</taxon>
        <taxon>Retaria</taxon>
        <taxon>Foraminifera</taxon>
        <taxon>Monothalamids</taxon>
        <taxon>Reticulomyxidae</taxon>
        <taxon>Reticulomyxa</taxon>
    </lineage>
</organism>
<dbReference type="PANTHER" id="PTHR24114:SF2">
    <property type="entry name" value="F-BOX DOMAIN-CONTAINING PROTEIN-RELATED"/>
    <property type="match status" value="1"/>
</dbReference>
<evidence type="ECO:0000256" key="1">
    <source>
        <dbReference type="SAM" id="MobiDB-lite"/>
    </source>
</evidence>
<dbReference type="OrthoDB" id="120976at2759"/>
<dbReference type="InterPro" id="IPR001611">
    <property type="entry name" value="Leu-rich_rpt"/>
</dbReference>
<protein>
    <submittedName>
        <fullName evidence="2">Cryopyrin</fullName>
    </submittedName>
</protein>
<comment type="caution">
    <text evidence="2">The sequence shown here is derived from an EMBL/GenBank/DDBJ whole genome shotgun (WGS) entry which is preliminary data.</text>
</comment>
<sequence>MCVIADELLDNTKYSKLAWLNLSQTGLTGDVPVAKKKAIPKQPQSYTFLFLCLFAYRIEAFQIQQTNDKEKEKEEKKKEDVVSILARGLEKNKSLKYLLLSKNPKIKSDAFNRLLQSIYQHPQIQLFVYNGNRLTLEHAIILGQYFAQFPNPTLPRISLESCSITDQLVCLFFAEICKGIRLNGVLRHLQMPKNEITDKGVDLLCKALRRVPMGMETDEDITQQVGLSHKFLLFYNFSKKKKKGVHPTPFVCIGKHLAEMMAHSYHVEYLDLSFNIGFGDDGVNALCNGLVSNESLMSLRLGCCNLTDACCELLGQVLSKHSNLASLELQLNNEITGEGMTLLCKGIEHNSHLIHLNLEGLAKLGQLGALALRTGLTAHVVTTMGKINFLTNFLTSYNCSSTSIHSDSAEDNEKMELPQDIVHFLIEWVGYSCVRLLSVKNCYPNVDDAGIHDLLMCQSIIKRQHGHGLEILWTLKHSIVVQFSFQFLSLFENGRHNCIVSTKKRYLKFSIFDEKFATNVFNSYSLNKKFILHFLERTFYFKMQALRQLARTCTTLPHAGGRTSTAPVQVSTRTYDSKVIDHYNNPRNVGSLDSVQHRPRKLSSKIK</sequence>
<accession>X6M6I5</accession>
<feature type="region of interest" description="Disordered" evidence="1">
    <location>
        <begin position="585"/>
        <end position="607"/>
    </location>
</feature>
<dbReference type="AlphaFoldDB" id="X6M6I5"/>
<dbReference type="InterPro" id="IPR052394">
    <property type="entry name" value="LRR-containing"/>
</dbReference>
<proteinExistence type="predicted"/>
<dbReference type="EMBL" id="ASPP01024023">
    <property type="protein sequence ID" value="ETO09519.1"/>
    <property type="molecule type" value="Genomic_DNA"/>
</dbReference>